<feature type="compositionally biased region" description="Polar residues" evidence="1">
    <location>
        <begin position="403"/>
        <end position="412"/>
    </location>
</feature>
<keyword evidence="3" id="KW-1185">Reference proteome</keyword>
<reference evidence="2 3" key="1">
    <citation type="submission" date="2016-07" db="EMBL/GenBank/DDBJ databases">
        <title>Pervasive Adenine N6-methylation of Active Genes in Fungi.</title>
        <authorList>
            <consortium name="DOE Joint Genome Institute"/>
            <person name="Mondo S.J."/>
            <person name="Dannebaum R.O."/>
            <person name="Kuo R.C."/>
            <person name="Labutti K."/>
            <person name="Haridas S."/>
            <person name="Kuo A."/>
            <person name="Salamov A."/>
            <person name="Ahrendt S.R."/>
            <person name="Lipzen A."/>
            <person name="Sullivan W."/>
            <person name="Andreopoulos W.B."/>
            <person name="Clum A."/>
            <person name="Lindquist E."/>
            <person name="Daum C."/>
            <person name="Ramamoorthy G.K."/>
            <person name="Gryganskyi A."/>
            <person name="Culley D."/>
            <person name="Magnuson J.K."/>
            <person name="James T.Y."/>
            <person name="O'Malley M.A."/>
            <person name="Stajich J.E."/>
            <person name="Spatafora J.W."/>
            <person name="Visel A."/>
            <person name="Grigoriev I.V."/>
        </authorList>
    </citation>
    <scope>NUCLEOTIDE SEQUENCE [LARGE SCALE GENOMIC DNA]</scope>
    <source>
        <strain evidence="2 3">NRRL 3301</strain>
    </source>
</reference>
<accession>A0A1X2G8H8</accession>
<dbReference type="PROSITE" id="PS50330">
    <property type="entry name" value="UIM"/>
    <property type="match status" value="1"/>
</dbReference>
<feature type="compositionally biased region" description="Basic residues" evidence="1">
    <location>
        <begin position="639"/>
        <end position="655"/>
    </location>
</feature>
<dbReference type="AlphaFoldDB" id="A0A1X2G8H8"/>
<feature type="region of interest" description="Disordered" evidence="1">
    <location>
        <begin position="1"/>
        <end position="37"/>
    </location>
</feature>
<feature type="region of interest" description="Disordered" evidence="1">
    <location>
        <begin position="601"/>
        <end position="655"/>
    </location>
</feature>
<dbReference type="Proteomes" id="UP000242146">
    <property type="component" value="Unassembled WGS sequence"/>
</dbReference>
<proteinExistence type="predicted"/>
<feature type="non-terminal residue" evidence="2">
    <location>
        <position position="655"/>
    </location>
</feature>
<organism evidence="2 3">
    <name type="scientific">Hesseltinella vesiculosa</name>
    <dbReference type="NCBI Taxonomy" id="101127"/>
    <lineage>
        <taxon>Eukaryota</taxon>
        <taxon>Fungi</taxon>
        <taxon>Fungi incertae sedis</taxon>
        <taxon>Mucoromycota</taxon>
        <taxon>Mucoromycotina</taxon>
        <taxon>Mucoromycetes</taxon>
        <taxon>Mucorales</taxon>
        <taxon>Cunninghamellaceae</taxon>
        <taxon>Hesseltinella</taxon>
    </lineage>
</organism>
<gene>
    <name evidence="2" type="ORF">DM01DRAFT_1338954</name>
</gene>
<feature type="region of interest" description="Disordered" evidence="1">
    <location>
        <begin position="465"/>
        <end position="501"/>
    </location>
</feature>
<name>A0A1X2G8H8_9FUNG</name>
<feature type="compositionally biased region" description="Polar residues" evidence="1">
    <location>
        <begin position="311"/>
        <end position="332"/>
    </location>
</feature>
<feature type="region of interest" description="Disordered" evidence="1">
    <location>
        <begin position="311"/>
        <end position="360"/>
    </location>
</feature>
<feature type="compositionally biased region" description="Polar residues" evidence="1">
    <location>
        <begin position="1"/>
        <end position="31"/>
    </location>
</feature>
<feature type="region of interest" description="Disordered" evidence="1">
    <location>
        <begin position="103"/>
        <end position="143"/>
    </location>
</feature>
<feature type="compositionally biased region" description="Low complexity" evidence="1">
    <location>
        <begin position="618"/>
        <end position="638"/>
    </location>
</feature>
<sequence length="655" mass="71251">MLGSTSSPTLKHYFSQKNKGKAQQPSQSIHPRSSEDDQLALAKELSLQEYHVAQQKEIQRYAQSSSSAVLANDNYHRHPGFPEDVDDADWFQADTLHIPERNSRKHGTIAAIQPPAKKARQRSPPSITKKDKGKQKAAKQSNMAISAYAGHDLTTNSLASPPPASCSPSSPFHDAAVSLKKEKHASDDEDALVIEDMDLFLQQLGSSPPTSKSTTAKPSAPIAQASLTPQHRIMPYPFSFSTPPKAPPTAAGQDDLDEEADDYIHRIRTRTTRNPSAKSPTISHSHLARTHLDNYVTTNLGLASHETKFTRTSISPSLQQNPRQTRLKSTVSVPDRINVEDEADDDAPVSPSRNVPLDSYEHQFDDPMVATPLEEVTYGCVDDGLSIGSNDILILDSPIVSSSPTNADSSMTDNDHGDAHSVYSIGDDDDDGSVVDLCQGLTNSQIDTRPQLDYADVDAFFGFSPAPDRQAQDSYHDPVNFFSDDDDLPAPQDQLSPISPNSTTRARTLLAQDPIGIFLSDDDDISHDLPLRQPPSSIPSASPRSTLRYLHTPQASTTIDVMPSTFSSTPTQPSRTFGRQSLDSLSPLQGFISLLGDPTLPRNPRFKGYFDQLKTPTAASSSGDSAGSRAGPRAGARIGVRKRGSSKRSTSFRRR</sequence>
<dbReference type="EMBL" id="MCGT01000032">
    <property type="protein sequence ID" value="ORX47729.1"/>
    <property type="molecule type" value="Genomic_DNA"/>
</dbReference>
<protein>
    <submittedName>
        <fullName evidence="2">Uncharacterized protein</fullName>
    </submittedName>
</protein>
<evidence type="ECO:0000313" key="3">
    <source>
        <dbReference type="Proteomes" id="UP000242146"/>
    </source>
</evidence>
<feature type="region of interest" description="Disordered" evidence="1">
    <location>
        <begin position="526"/>
        <end position="546"/>
    </location>
</feature>
<evidence type="ECO:0000256" key="1">
    <source>
        <dbReference type="SAM" id="MobiDB-lite"/>
    </source>
</evidence>
<feature type="region of interest" description="Disordered" evidence="1">
    <location>
        <begin position="403"/>
        <end position="428"/>
    </location>
</feature>
<dbReference type="InterPro" id="IPR003903">
    <property type="entry name" value="UIM_dom"/>
</dbReference>
<comment type="caution">
    <text evidence="2">The sequence shown here is derived from an EMBL/GenBank/DDBJ whole genome shotgun (WGS) entry which is preliminary data.</text>
</comment>
<evidence type="ECO:0000313" key="2">
    <source>
        <dbReference type="EMBL" id="ORX47729.1"/>
    </source>
</evidence>